<evidence type="ECO:0000256" key="14">
    <source>
        <dbReference type="ARBA" id="ARBA00066827"/>
    </source>
</evidence>
<proteinExistence type="inferred from homology"/>
<dbReference type="SUPFAM" id="SSF143437">
    <property type="entry name" value="THUMP domain-like"/>
    <property type="match status" value="1"/>
</dbReference>
<evidence type="ECO:0000256" key="6">
    <source>
        <dbReference type="ARBA" id="ARBA00022741"/>
    </source>
</evidence>
<evidence type="ECO:0000256" key="3">
    <source>
        <dbReference type="ARBA" id="ARBA00022490"/>
    </source>
</evidence>
<keyword evidence="7 19" id="KW-0067">ATP-binding</keyword>
<dbReference type="RefSeq" id="WP_239671903.1">
    <property type="nucleotide sequence ID" value="NZ_CP049742.1"/>
</dbReference>
<dbReference type="Pfam" id="PF22025">
    <property type="entry name" value="ThiI_fer"/>
    <property type="match status" value="1"/>
</dbReference>
<feature type="domain" description="THUMP" evidence="20">
    <location>
        <begin position="59"/>
        <end position="165"/>
    </location>
</feature>
<dbReference type="InterPro" id="IPR003720">
    <property type="entry name" value="tRNA_STrfase"/>
</dbReference>
<dbReference type="Pfam" id="PF02568">
    <property type="entry name" value="ThiI"/>
    <property type="match status" value="1"/>
</dbReference>
<comment type="similarity">
    <text evidence="13 19">Belongs to the ThiI family.</text>
</comment>
<evidence type="ECO:0000256" key="16">
    <source>
        <dbReference type="ARBA" id="ARBA00075337"/>
    </source>
</evidence>
<accession>A0A7S8CC43</accession>
<dbReference type="InterPro" id="IPR049962">
    <property type="entry name" value="THUMP_ThiI"/>
</dbReference>
<evidence type="ECO:0000256" key="2">
    <source>
        <dbReference type="ARBA" id="ARBA00004948"/>
    </source>
</evidence>
<keyword evidence="9 19" id="KW-0784">Thiamine biosynthesis</keyword>
<evidence type="ECO:0000256" key="7">
    <source>
        <dbReference type="ARBA" id="ARBA00022840"/>
    </source>
</evidence>
<keyword evidence="22" id="KW-1185">Reference proteome</keyword>
<evidence type="ECO:0000256" key="19">
    <source>
        <dbReference type="HAMAP-Rule" id="MF_00021"/>
    </source>
</evidence>
<dbReference type="NCBIfam" id="TIGR00342">
    <property type="entry name" value="tRNA uracil 4-sulfurtransferase ThiI"/>
    <property type="match status" value="1"/>
</dbReference>
<evidence type="ECO:0000256" key="4">
    <source>
        <dbReference type="ARBA" id="ARBA00022555"/>
    </source>
</evidence>
<dbReference type="InterPro" id="IPR004114">
    <property type="entry name" value="THUMP_dom"/>
</dbReference>
<evidence type="ECO:0000256" key="5">
    <source>
        <dbReference type="ARBA" id="ARBA00022679"/>
    </source>
</evidence>
<dbReference type="GO" id="GO:0002937">
    <property type="term" value="P:tRNA 4-thiouridine biosynthesis"/>
    <property type="evidence" value="ECO:0007669"/>
    <property type="project" value="TreeGrafter"/>
</dbReference>
<dbReference type="InterPro" id="IPR020536">
    <property type="entry name" value="ThiI_AANH"/>
</dbReference>
<dbReference type="InterPro" id="IPR054173">
    <property type="entry name" value="ThiI_fer"/>
</dbReference>
<evidence type="ECO:0000256" key="17">
    <source>
        <dbReference type="ARBA" id="ARBA00077849"/>
    </source>
</evidence>
<dbReference type="EC" id="2.8.1.4" evidence="14 19"/>
<dbReference type="CDD" id="cd11716">
    <property type="entry name" value="THUMP_ThiI"/>
    <property type="match status" value="1"/>
</dbReference>
<evidence type="ECO:0000256" key="8">
    <source>
        <dbReference type="ARBA" id="ARBA00022884"/>
    </source>
</evidence>
<dbReference type="EMBL" id="CP049742">
    <property type="protein sequence ID" value="QPC47238.1"/>
    <property type="molecule type" value="Genomic_DNA"/>
</dbReference>
<keyword evidence="6 19" id="KW-0547">Nucleotide-binding</keyword>
<dbReference type="GO" id="GO:0009229">
    <property type="term" value="P:thiamine diphosphate biosynthetic process"/>
    <property type="evidence" value="ECO:0007669"/>
    <property type="project" value="UniProtKB-UniRule"/>
</dbReference>
<dbReference type="PANTHER" id="PTHR43209">
    <property type="entry name" value="TRNA SULFURTRANSFERASE"/>
    <property type="match status" value="1"/>
</dbReference>
<evidence type="ECO:0000256" key="1">
    <source>
        <dbReference type="ARBA" id="ARBA00004496"/>
    </source>
</evidence>
<keyword evidence="4 19" id="KW-0820">tRNA-binding</keyword>
<dbReference type="GO" id="GO:0052837">
    <property type="term" value="P:thiazole biosynthetic process"/>
    <property type="evidence" value="ECO:0007669"/>
    <property type="project" value="TreeGrafter"/>
</dbReference>
<dbReference type="SUPFAM" id="SSF52402">
    <property type="entry name" value="Adenine nucleotide alpha hydrolases-like"/>
    <property type="match status" value="1"/>
</dbReference>
<dbReference type="PROSITE" id="PS51165">
    <property type="entry name" value="THUMP"/>
    <property type="match status" value="1"/>
</dbReference>
<evidence type="ECO:0000259" key="20">
    <source>
        <dbReference type="PROSITE" id="PS51165"/>
    </source>
</evidence>
<dbReference type="FunFam" id="3.40.50.620:FF:000053">
    <property type="entry name" value="Probable tRNA sulfurtransferase"/>
    <property type="match status" value="1"/>
</dbReference>
<reference evidence="21 22" key="1">
    <citation type="submission" date="2019-07" db="EMBL/GenBank/DDBJ databases">
        <title>Genome sequence of 2 isolates from Red Sea Mangroves.</title>
        <authorList>
            <person name="Sefrji F."/>
            <person name="Michoud G."/>
            <person name="Merlino G."/>
            <person name="Daffonchio D."/>
        </authorList>
    </citation>
    <scope>NUCLEOTIDE SEQUENCE [LARGE SCALE GENOMIC DNA]</scope>
    <source>
        <strain evidence="21 22">R1DC41</strain>
    </source>
</reference>
<evidence type="ECO:0000256" key="9">
    <source>
        <dbReference type="ARBA" id="ARBA00022977"/>
    </source>
</evidence>
<dbReference type="GO" id="GO:0005524">
    <property type="term" value="F:ATP binding"/>
    <property type="evidence" value="ECO:0007669"/>
    <property type="project" value="UniProtKB-UniRule"/>
</dbReference>
<evidence type="ECO:0000256" key="11">
    <source>
        <dbReference type="ARBA" id="ARBA00052330"/>
    </source>
</evidence>
<keyword evidence="5 19" id="KW-0808">Transferase</keyword>
<evidence type="ECO:0000256" key="12">
    <source>
        <dbReference type="ARBA" id="ARBA00058382"/>
    </source>
</evidence>
<dbReference type="UniPathway" id="UPA00060"/>
<feature type="binding site" evidence="19">
    <location>
        <position position="265"/>
    </location>
    <ligand>
        <name>ATP</name>
        <dbReference type="ChEBI" id="CHEBI:30616"/>
    </ligand>
</feature>
<dbReference type="InterPro" id="IPR049961">
    <property type="entry name" value="ThiI_N"/>
</dbReference>
<dbReference type="KEGG" id="mcui:G8O30_09770"/>
<name>A0A7S8CC43_9BACI</name>
<comment type="function">
    <text evidence="12 19">Catalyzes the ATP-dependent transfer of a sulfur to tRNA to produce 4-thiouridine in position 8 of tRNAs, which functions as a near-UV photosensor. Also catalyzes the transfer of sulfur to the sulfur carrier protein ThiS, forming ThiS-thiocarboxylate. This is a step in the synthesis of thiazole, in the thiamine biosynthesis pathway. The sulfur is donated as persulfide by IscS.</text>
</comment>
<dbReference type="CDD" id="cd01712">
    <property type="entry name" value="PPase_ThiI"/>
    <property type="match status" value="1"/>
</dbReference>
<comment type="catalytic activity">
    <reaction evidence="11 19">
        <text>[ThiS sulfur-carrier protein]-C-terminal Gly-Gly-AMP + S-sulfanyl-L-cysteinyl-[cysteine desulfurase] + AH2 = [ThiS sulfur-carrier protein]-C-terminal-Gly-aminoethanethioate + L-cysteinyl-[cysteine desulfurase] + A + AMP + 2 H(+)</text>
        <dbReference type="Rhea" id="RHEA:43340"/>
        <dbReference type="Rhea" id="RHEA-COMP:12157"/>
        <dbReference type="Rhea" id="RHEA-COMP:12158"/>
        <dbReference type="Rhea" id="RHEA-COMP:12910"/>
        <dbReference type="Rhea" id="RHEA-COMP:19908"/>
        <dbReference type="ChEBI" id="CHEBI:13193"/>
        <dbReference type="ChEBI" id="CHEBI:15378"/>
        <dbReference type="ChEBI" id="CHEBI:17499"/>
        <dbReference type="ChEBI" id="CHEBI:29950"/>
        <dbReference type="ChEBI" id="CHEBI:61963"/>
        <dbReference type="ChEBI" id="CHEBI:90618"/>
        <dbReference type="ChEBI" id="CHEBI:232372"/>
        <dbReference type="ChEBI" id="CHEBI:456215"/>
    </reaction>
</comment>
<feature type="binding site" evidence="19">
    <location>
        <begin position="183"/>
        <end position="184"/>
    </location>
    <ligand>
        <name>ATP</name>
        <dbReference type="ChEBI" id="CHEBI:30616"/>
    </ligand>
</feature>
<gene>
    <name evidence="19 21" type="primary">thiI</name>
    <name evidence="21" type="ORF">G8O30_09770</name>
</gene>
<evidence type="ECO:0000256" key="13">
    <source>
        <dbReference type="ARBA" id="ARBA00061472"/>
    </source>
</evidence>
<dbReference type="PANTHER" id="PTHR43209:SF1">
    <property type="entry name" value="TRNA SULFURTRANSFERASE"/>
    <property type="match status" value="1"/>
</dbReference>
<dbReference type="HAMAP" id="MF_00021">
    <property type="entry name" value="ThiI"/>
    <property type="match status" value="1"/>
</dbReference>
<organism evidence="21 22">
    <name type="scientific">Mangrovibacillus cuniculi</name>
    <dbReference type="NCBI Taxonomy" id="2593652"/>
    <lineage>
        <taxon>Bacteria</taxon>
        <taxon>Bacillati</taxon>
        <taxon>Bacillota</taxon>
        <taxon>Bacilli</taxon>
        <taxon>Bacillales</taxon>
        <taxon>Bacillaceae</taxon>
        <taxon>Mangrovibacillus</taxon>
    </lineage>
</organism>
<comment type="subcellular location">
    <subcellularLocation>
        <location evidence="1 19">Cytoplasm</location>
    </subcellularLocation>
</comment>
<dbReference type="Gene3D" id="3.30.2130.30">
    <property type="match status" value="1"/>
</dbReference>
<dbReference type="GO" id="GO:0000049">
    <property type="term" value="F:tRNA binding"/>
    <property type="evidence" value="ECO:0007669"/>
    <property type="project" value="UniProtKB-UniRule"/>
</dbReference>
<keyword evidence="8 19" id="KW-0694">RNA-binding</keyword>
<comment type="pathway">
    <text evidence="2 19">Cofactor biosynthesis; thiamine diphosphate biosynthesis.</text>
</comment>
<dbReference type="Gene3D" id="3.40.50.620">
    <property type="entry name" value="HUPs"/>
    <property type="match status" value="1"/>
</dbReference>
<evidence type="ECO:0000256" key="10">
    <source>
        <dbReference type="ARBA" id="ARBA00050570"/>
    </source>
</evidence>
<evidence type="ECO:0000256" key="15">
    <source>
        <dbReference type="ARBA" id="ARBA00071867"/>
    </source>
</evidence>
<feature type="binding site" evidence="19">
    <location>
        <position position="287"/>
    </location>
    <ligand>
        <name>ATP</name>
        <dbReference type="ChEBI" id="CHEBI:30616"/>
    </ligand>
</feature>
<protein>
    <recommendedName>
        <fullName evidence="15 19">Probable tRNA sulfurtransferase</fullName>
        <ecNumber evidence="14 19">2.8.1.4</ecNumber>
    </recommendedName>
    <alternativeName>
        <fullName evidence="16 19">Sulfur carrier protein ThiS sulfurtransferase</fullName>
    </alternativeName>
    <alternativeName>
        <fullName evidence="17 19">Thiamine biosynthesis protein ThiI</fullName>
    </alternativeName>
    <alternativeName>
        <fullName evidence="18 19">tRNA 4-thiouridine synthase</fullName>
    </alternativeName>
</protein>
<dbReference type="InterPro" id="IPR050102">
    <property type="entry name" value="tRNA_sulfurtransferase_ThiI"/>
</dbReference>
<feature type="binding site" evidence="19">
    <location>
        <position position="296"/>
    </location>
    <ligand>
        <name>ATP</name>
        <dbReference type="ChEBI" id="CHEBI:30616"/>
    </ligand>
</feature>
<dbReference type="GO" id="GO:0009228">
    <property type="term" value="P:thiamine biosynthetic process"/>
    <property type="evidence" value="ECO:0007669"/>
    <property type="project" value="UniProtKB-KW"/>
</dbReference>
<feature type="binding site" evidence="19">
    <location>
        <begin position="208"/>
        <end position="209"/>
    </location>
    <ligand>
        <name>ATP</name>
        <dbReference type="ChEBI" id="CHEBI:30616"/>
    </ligand>
</feature>
<evidence type="ECO:0000313" key="22">
    <source>
        <dbReference type="Proteomes" id="UP000593626"/>
    </source>
</evidence>
<dbReference type="AlphaFoldDB" id="A0A7S8CC43"/>
<dbReference type="GO" id="GO:0005829">
    <property type="term" value="C:cytosol"/>
    <property type="evidence" value="ECO:0007669"/>
    <property type="project" value="TreeGrafter"/>
</dbReference>
<sequence>MKIDRILIRYGELSTKGRNRNSFIKQLKKNCLLALKGLTVKIEADRDRMYVYTEQQEQDEVMERLTKIFGIHSFSPVIKVEKDLDSIKTIATQMVQEQKNKGLVTFKVNTKRSDKSFPLETNEVNRQIGGYVKGNVEGLEVALKQPDIELKLEIRDNGVYIMCETIEGMGGLPVGTSEKAMLMLSGGLDSPVAGFMTMKRGVEIEAVHFFSPPYTSERSKEKVIALAEKLAAFSGKVTLHIVPFTKIQEQIQQQVPENYTMTSTRRMMLKITDQIRERRGGLAIVNGESLGQVASQTLHSMMAINDVTATPIIRPVISMDKLEIISIAKTIDTHDISILPFEDCCTIFTPAAPKTRPKLEKVKYYESFLPFDEYIAEAVDSVETIEITKGYTAKQEEELMELL</sequence>
<dbReference type="GO" id="GO:0004810">
    <property type="term" value="F:CCA tRNA nucleotidyltransferase activity"/>
    <property type="evidence" value="ECO:0007669"/>
    <property type="project" value="InterPro"/>
</dbReference>
<dbReference type="GO" id="GO:0140741">
    <property type="term" value="F:tRNA-uracil-4 sulfurtransferase activity"/>
    <property type="evidence" value="ECO:0007669"/>
    <property type="project" value="UniProtKB-EC"/>
</dbReference>
<evidence type="ECO:0000313" key="21">
    <source>
        <dbReference type="EMBL" id="QPC47238.1"/>
    </source>
</evidence>
<comment type="catalytic activity">
    <reaction evidence="10 19">
        <text>[ThiI sulfur-carrier protein]-S-sulfanyl-L-cysteine + a uridine in tRNA + 2 reduced [2Fe-2S]-[ferredoxin] + ATP + H(+) = [ThiI sulfur-carrier protein]-L-cysteine + a 4-thiouridine in tRNA + 2 oxidized [2Fe-2S]-[ferredoxin] + AMP + diphosphate</text>
        <dbReference type="Rhea" id="RHEA:24176"/>
        <dbReference type="Rhea" id="RHEA-COMP:10000"/>
        <dbReference type="Rhea" id="RHEA-COMP:10001"/>
        <dbReference type="Rhea" id="RHEA-COMP:13337"/>
        <dbReference type="Rhea" id="RHEA-COMP:13338"/>
        <dbReference type="Rhea" id="RHEA-COMP:13339"/>
        <dbReference type="Rhea" id="RHEA-COMP:13340"/>
        <dbReference type="ChEBI" id="CHEBI:15378"/>
        <dbReference type="ChEBI" id="CHEBI:29950"/>
        <dbReference type="ChEBI" id="CHEBI:30616"/>
        <dbReference type="ChEBI" id="CHEBI:33019"/>
        <dbReference type="ChEBI" id="CHEBI:33737"/>
        <dbReference type="ChEBI" id="CHEBI:33738"/>
        <dbReference type="ChEBI" id="CHEBI:61963"/>
        <dbReference type="ChEBI" id="CHEBI:65315"/>
        <dbReference type="ChEBI" id="CHEBI:136798"/>
        <dbReference type="ChEBI" id="CHEBI:456215"/>
        <dbReference type="EC" id="2.8.1.4"/>
    </reaction>
</comment>
<dbReference type="SMART" id="SM00981">
    <property type="entry name" value="THUMP"/>
    <property type="match status" value="1"/>
</dbReference>
<keyword evidence="3 19" id="KW-0963">Cytoplasm</keyword>
<dbReference type="Pfam" id="PF02926">
    <property type="entry name" value="THUMP"/>
    <property type="match status" value="1"/>
</dbReference>
<dbReference type="InterPro" id="IPR014729">
    <property type="entry name" value="Rossmann-like_a/b/a_fold"/>
</dbReference>
<evidence type="ECO:0000256" key="18">
    <source>
        <dbReference type="ARBA" id="ARBA00080570"/>
    </source>
</evidence>
<dbReference type="Proteomes" id="UP000593626">
    <property type="component" value="Chromosome"/>
</dbReference>